<accession>A0ABQ6GN15</accession>
<evidence type="ECO:0000313" key="1">
    <source>
        <dbReference type="EMBL" id="GLX77383.1"/>
    </source>
</evidence>
<dbReference type="Gene3D" id="1.20.1270.340">
    <property type="match status" value="1"/>
</dbReference>
<keyword evidence="2" id="KW-1185">Reference proteome</keyword>
<gene>
    <name evidence="1" type="ORF">tinsulaeT_07230</name>
</gene>
<proteinExistence type="predicted"/>
<name>A0ABQ6GN15_9GAMM</name>
<dbReference type="Pfam" id="PF07445">
    <property type="entry name" value="PriC"/>
    <property type="match status" value="1"/>
</dbReference>
<evidence type="ECO:0000313" key="2">
    <source>
        <dbReference type="Proteomes" id="UP001157186"/>
    </source>
</evidence>
<comment type="caution">
    <text evidence="1">The sequence shown here is derived from an EMBL/GenBank/DDBJ whole genome shotgun (WGS) entry which is preliminary data.</text>
</comment>
<protein>
    <submittedName>
        <fullName evidence="1">Primosomal protein N</fullName>
    </submittedName>
</protein>
<organism evidence="1 2">
    <name type="scientific">Thalassotalea insulae</name>
    <dbReference type="NCBI Taxonomy" id="2056778"/>
    <lineage>
        <taxon>Bacteria</taxon>
        <taxon>Pseudomonadati</taxon>
        <taxon>Pseudomonadota</taxon>
        <taxon>Gammaproteobacteria</taxon>
        <taxon>Alteromonadales</taxon>
        <taxon>Colwelliaceae</taxon>
        <taxon>Thalassotalea</taxon>
    </lineage>
</organism>
<dbReference type="Proteomes" id="UP001157186">
    <property type="component" value="Unassembled WGS sequence"/>
</dbReference>
<dbReference type="InterPro" id="IPR010890">
    <property type="entry name" value="PriC"/>
</dbReference>
<reference evidence="1 2" key="1">
    <citation type="submission" date="2023-03" db="EMBL/GenBank/DDBJ databases">
        <title>Draft genome sequence of Thalassotalea insulae KCTC 62186T.</title>
        <authorList>
            <person name="Sawabe T."/>
        </authorList>
    </citation>
    <scope>NUCLEOTIDE SEQUENCE [LARGE SCALE GENOMIC DNA]</scope>
    <source>
        <strain evidence="1 2">KCTC 62186</strain>
    </source>
</reference>
<dbReference type="RefSeq" id="WP_284243234.1">
    <property type="nucleotide sequence ID" value="NZ_BSST01000001.1"/>
</dbReference>
<dbReference type="EMBL" id="BSST01000001">
    <property type="protein sequence ID" value="GLX77383.1"/>
    <property type="molecule type" value="Genomic_DNA"/>
</dbReference>
<dbReference type="InterPro" id="IPR038338">
    <property type="entry name" value="PriC_sf"/>
</dbReference>
<sequence length="201" mass="23503">MNKQTLLRLKEIVNALSVQALEIDQHNKQNKAFSFRKDSNVFSEALFSTHSEFLTPYVNETLSKINELEILLQQNKRQFGLQRLQHLEQQVSALINAIKANSTLNKSSEQQLQASKERRYKQAAQRMMASSQALHQKLAETFEFERRLQVMLNDKERELGSSTEQHRQAITQQILVLHQRLGRCRQAISKLERQIEMSEKR</sequence>